<evidence type="ECO:0000313" key="5">
    <source>
        <dbReference type="Proteomes" id="UP001230300"/>
    </source>
</evidence>
<dbReference type="PANTHER" id="PTHR12526:SF629">
    <property type="entry name" value="TEICHURONIC ACID BIOSYNTHESIS GLYCOSYLTRANSFERASE TUAH-RELATED"/>
    <property type="match status" value="1"/>
</dbReference>
<dbReference type="Proteomes" id="UP001230300">
    <property type="component" value="Unassembled WGS sequence"/>
</dbReference>
<dbReference type="GO" id="GO:0016757">
    <property type="term" value="F:glycosyltransferase activity"/>
    <property type="evidence" value="ECO:0007669"/>
    <property type="project" value="UniProtKB-KW"/>
</dbReference>
<dbReference type="RefSeq" id="WP_101887583.1">
    <property type="nucleotide sequence ID" value="NZ_AP025162.1"/>
</dbReference>
<keyword evidence="2 4" id="KW-0808">Transferase</keyword>
<evidence type="ECO:0000256" key="2">
    <source>
        <dbReference type="ARBA" id="ARBA00022679"/>
    </source>
</evidence>
<dbReference type="Pfam" id="PF00534">
    <property type="entry name" value="Glycos_transf_1"/>
    <property type="match status" value="1"/>
</dbReference>
<dbReference type="InterPro" id="IPR001296">
    <property type="entry name" value="Glyco_trans_1"/>
</dbReference>
<dbReference type="EMBL" id="JASOGN010000054">
    <property type="protein sequence ID" value="MDK6503475.1"/>
    <property type="molecule type" value="Genomic_DNA"/>
</dbReference>
<evidence type="ECO:0000313" key="4">
    <source>
        <dbReference type="EMBL" id="MDK6503475.1"/>
    </source>
</evidence>
<accession>A0AAW6XFF7</accession>
<dbReference type="SUPFAM" id="SSF53756">
    <property type="entry name" value="UDP-Glycosyltransferase/glycogen phosphorylase"/>
    <property type="match status" value="1"/>
</dbReference>
<evidence type="ECO:0000259" key="3">
    <source>
        <dbReference type="Pfam" id="PF00534"/>
    </source>
</evidence>
<dbReference type="EC" id="2.4.-.-" evidence="4"/>
<feature type="domain" description="Glycosyl transferase family 1" evidence="3">
    <location>
        <begin position="319"/>
        <end position="476"/>
    </location>
</feature>
<name>A0AAW6XFF7_9LACO</name>
<gene>
    <name evidence="4" type="ORF">QP235_09905</name>
</gene>
<organism evidence="4 5">
    <name type="scientific">Lactobacillus crispatus</name>
    <dbReference type="NCBI Taxonomy" id="47770"/>
    <lineage>
        <taxon>Bacteria</taxon>
        <taxon>Bacillati</taxon>
        <taxon>Bacillota</taxon>
        <taxon>Bacilli</taxon>
        <taxon>Lactobacillales</taxon>
        <taxon>Lactobacillaceae</taxon>
        <taxon>Lactobacillus</taxon>
    </lineage>
</organism>
<reference evidence="4" key="1">
    <citation type="submission" date="2023-05" db="EMBL/GenBank/DDBJ databases">
        <title>Cataloging the Phylogenetic Diversity of Human Bladder Bacteria.</title>
        <authorList>
            <person name="Du J."/>
        </authorList>
    </citation>
    <scope>NUCLEOTIDE SEQUENCE</scope>
    <source>
        <strain evidence="4">UMB9226</strain>
    </source>
</reference>
<dbReference type="PANTHER" id="PTHR12526">
    <property type="entry name" value="GLYCOSYLTRANSFERASE"/>
    <property type="match status" value="1"/>
</dbReference>
<dbReference type="Gene3D" id="3.40.50.2000">
    <property type="entry name" value="Glycogen Phosphorylase B"/>
    <property type="match status" value="3"/>
</dbReference>
<keyword evidence="1 4" id="KW-0328">Glycosyltransferase</keyword>
<dbReference type="AlphaFoldDB" id="A0AAW6XFF7"/>
<comment type="caution">
    <text evidence="4">The sequence shown here is derived from an EMBL/GenBank/DDBJ whole genome shotgun (WGS) entry which is preliminary data.</text>
</comment>
<sequence length="501" mass="57919">MHYFITSRIDKLTSAIELAEIKRLKLFKTLNIPAKIITLNYSRYQGQIWKELGIGNDVINPIAYFQRLGTNKTNTQEVLEALLNNKELAIKKSQGFTQGFIEQKLRIQITEYQGKIDYVTYLDRWGFTDRRDFYVNNQLSYSEYFDDGGKLITRTYYNYQGNAFLTYHYRGGAGNTPVLTLIQLNYSNHWKQFDEEADLWAYFLDHLVKRDPLAVLYSDREDYVLQPFRLMKEPAPKFIILHSAFTKNAQPKGEPFPYIKQLFTLGNKLTGIICATKQEAEDLQKRPEVKIPCYSIPVSYLPEKILTQSFPFESRIPGQLIAIARLTPVKQLDQLINAVIFLHQKLSFVDLKIYGYDDSWQNYETSTRLHRIVEIANADGYIHFCGYQEDLTSIYQTADIEVLTSAYEGFSMAILEALGHGCPVVSYNINYGPKELIKNNRTGNLVPAGDTWTLQRTLLHLLTNRNILKNYSQNATITMIPYSQKNVAKKWAKFISQIQVS</sequence>
<protein>
    <submittedName>
        <fullName evidence="4">Glycosyltransferase</fullName>
        <ecNumber evidence="4">2.4.-.-</ecNumber>
    </submittedName>
</protein>
<proteinExistence type="predicted"/>
<evidence type="ECO:0000256" key="1">
    <source>
        <dbReference type="ARBA" id="ARBA00022676"/>
    </source>
</evidence>